<protein>
    <submittedName>
        <fullName evidence="1">L,D-transpeptidase catalytic domain</fullName>
    </submittedName>
</protein>
<name>A0A1I2A5M2_9BACT</name>
<dbReference type="Proteomes" id="UP000198598">
    <property type="component" value="Unassembled WGS sequence"/>
</dbReference>
<evidence type="ECO:0000313" key="2">
    <source>
        <dbReference type="Proteomes" id="UP000198598"/>
    </source>
</evidence>
<accession>A0A1I2A5M2</accession>
<dbReference type="EMBL" id="FOLQ01000013">
    <property type="protein sequence ID" value="SFE39019.1"/>
    <property type="molecule type" value="Genomic_DNA"/>
</dbReference>
<proteinExistence type="predicted"/>
<evidence type="ECO:0000313" key="1">
    <source>
        <dbReference type="EMBL" id="SFE39019.1"/>
    </source>
</evidence>
<dbReference type="PANTHER" id="PTHR38477:SF1">
    <property type="entry name" value="MUREIN L,D-TRANSPEPTIDASE CATALYTIC DOMAIN FAMILY PROTEIN"/>
    <property type="match status" value="1"/>
</dbReference>
<organism evidence="1 2">
    <name type="scientific">Spirosoma endophyticum</name>
    <dbReference type="NCBI Taxonomy" id="662367"/>
    <lineage>
        <taxon>Bacteria</taxon>
        <taxon>Pseudomonadati</taxon>
        <taxon>Bacteroidota</taxon>
        <taxon>Cytophagia</taxon>
        <taxon>Cytophagales</taxon>
        <taxon>Cytophagaceae</taxon>
        <taxon>Spirosoma</taxon>
    </lineage>
</organism>
<dbReference type="PANTHER" id="PTHR38477">
    <property type="entry name" value="HYPOTHETICAL EXPORTED PROTEIN"/>
    <property type="match status" value="1"/>
</dbReference>
<dbReference type="AlphaFoldDB" id="A0A1I2A5M2"/>
<keyword evidence="2" id="KW-1185">Reference proteome</keyword>
<dbReference type="Pfam" id="PF13645">
    <property type="entry name" value="YkuD_2"/>
    <property type="match status" value="1"/>
</dbReference>
<gene>
    <name evidence="1" type="ORF">SAMN05216167_11380</name>
</gene>
<dbReference type="RefSeq" id="WP_394333806.1">
    <property type="nucleotide sequence ID" value="NZ_FOLQ01000013.1"/>
</dbReference>
<reference evidence="1 2" key="1">
    <citation type="submission" date="2016-10" db="EMBL/GenBank/DDBJ databases">
        <authorList>
            <person name="de Groot N.N."/>
        </authorList>
    </citation>
    <scope>NUCLEOTIDE SEQUENCE [LARGE SCALE GENOMIC DNA]</scope>
    <source>
        <strain evidence="1 2">DSM 26130</strain>
    </source>
</reference>
<dbReference type="STRING" id="662367.SAMN05216167_11380"/>
<dbReference type="InterPro" id="IPR032676">
    <property type="entry name" value="YkuD_2"/>
</dbReference>
<sequence length="249" mass="27874">MKRRRLLGMKNVLLLLVALIFVYFASTGYKTSRNVVVVAKPVVAPKKVVSIAHLDVYDQLQLSQTGLQRSVFEFALRGWQKISPNKSTLTIVDLSQPSTHKRMYVVDLIKKKLLFNTYVAHGQNSGDLVPRQFSNKQSSFQSSLGFYQTLNTYMGKHGLSLQLKGLEKGFNDNVFNRNIVLHGADYVCEDFIRKTGRLGRSQGCPAVPYADSKGIIQAVKGGSCLFIYSPNNDYLKQSAYLSSSEYTSL</sequence>